<comment type="caution">
    <text evidence="3">The sequence shown here is derived from an EMBL/GenBank/DDBJ whole genome shotgun (WGS) entry which is preliminary data.</text>
</comment>
<gene>
    <name evidence="3" type="ORF">ACFFPI_05430</name>
</gene>
<protein>
    <submittedName>
        <fullName evidence="3">Flavin reductase family protein</fullName>
        <ecNumber evidence="3">1.-.-.-</ecNumber>
    </submittedName>
</protein>
<dbReference type="InterPro" id="IPR002563">
    <property type="entry name" value="Flavin_Rdtase-like_dom"/>
</dbReference>
<proteinExistence type="predicted"/>
<dbReference type="SMART" id="SM00903">
    <property type="entry name" value="Flavin_Reduct"/>
    <property type="match status" value="1"/>
</dbReference>
<dbReference type="EC" id="1.-.-.-" evidence="3"/>
<dbReference type="Proteomes" id="UP001589536">
    <property type="component" value="Unassembled WGS sequence"/>
</dbReference>
<evidence type="ECO:0000313" key="3">
    <source>
        <dbReference type="EMBL" id="MFB9713593.1"/>
    </source>
</evidence>
<dbReference type="Pfam" id="PF01613">
    <property type="entry name" value="Flavin_Reduct"/>
    <property type="match status" value="1"/>
</dbReference>
<evidence type="ECO:0000256" key="1">
    <source>
        <dbReference type="ARBA" id="ARBA00023002"/>
    </source>
</evidence>
<dbReference type="GO" id="GO:0016491">
    <property type="term" value="F:oxidoreductase activity"/>
    <property type="evidence" value="ECO:0007669"/>
    <property type="project" value="UniProtKB-KW"/>
</dbReference>
<organism evidence="3 4">
    <name type="scientific">Arthrobacter methylotrophus</name>
    <dbReference type="NCBI Taxonomy" id="121291"/>
    <lineage>
        <taxon>Bacteria</taxon>
        <taxon>Bacillati</taxon>
        <taxon>Actinomycetota</taxon>
        <taxon>Actinomycetes</taxon>
        <taxon>Micrococcales</taxon>
        <taxon>Micrococcaceae</taxon>
        <taxon>Arthrobacter</taxon>
    </lineage>
</organism>
<evidence type="ECO:0000259" key="2">
    <source>
        <dbReference type="SMART" id="SM00903"/>
    </source>
</evidence>
<dbReference type="EMBL" id="JBHMBH010000012">
    <property type="protein sequence ID" value="MFB9713593.1"/>
    <property type="molecule type" value="Genomic_DNA"/>
</dbReference>
<keyword evidence="4" id="KW-1185">Reference proteome</keyword>
<dbReference type="PANTHER" id="PTHR30466">
    <property type="entry name" value="FLAVIN REDUCTASE"/>
    <property type="match status" value="1"/>
</dbReference>
<dbReference type="PANTHER" id="PTHR30466:SF1">
    <property type="entry name" value="FMN REDUCTASE (NADH) RUTF"/>
    <property type="match status" value="1"/>
</dbReference>
<keyword evidence="1 3" id="KW-0560">Oxidoreductase</keyword>
<name>A0ABV5UM39_9MICC</name>
<evidence type="ECO:0000313" key="4">
    <source>
        <dbReference type="Proteomes" id="UP001589536"/>
    </source>
</evidence>
<accession>A0ABV5UM39</accession>
<reference evidence="3 4" key="1">
    <citation type="submission" date="2024-09" db="EMBL/GenBank/DDBJ databases">
        <authorList>
            <person name="Sun Q."/>
            <person name="Mori K."/>
        </authorList>
    </citation>
    <scope>NUCLEOTIDE SEQUENCE [LARGE SCALE GENOMIC DNA]</scope>
    <source>
        <strain evidence="3 4">JCM 13519</strain>
    </source>
</reference>
<feature type="domain" description="Flavin reductase like" evidence="2">
    <location>
        <begin position="23"/>
        <end position="163"/>
    </location>
</feature>
<dbReference type="RefSeq" id="WP_345052681.1">
    <property type="nucleotide sequence ID" value="NZ_BAABED010000001.1"/>
</dbReference>
<dbReference type="InterPro" id="IPR012349">
    <property type="entry name" value="Split_barrel_FMN-bd"/>
</dbReference>
<sequence>MYNGTQTLEEDTSVDPMEFRHTLGSFASGVVIVTAVSEDGEVRGMTANGFVSVSLDPPLVLVSIGERAKMHGHLMNQSRYGVSILAEDQLDIAQHFAGKPSETVPSFVWKDGLALIGHAVGHLSCTVVDRHLAGDHTLFIGRVDQLSHAGGHPLTFHAGKFGVLEKGNNS</sequence>
<dbReference type="SUPFAM" id="SSF50475">
    <property type="entry name" value="FMN-binding split barrel"/>
    <property type="match status" value="1"/>
</dbReference>
<dbReference type="InterPro" id="IPR050268">
    <property type="entry name" value="NADH-dep_flavin_reductase"/>
</dbReference>
<dbReference type="Gene3D" id="2.30.110.10">
    <property type="entry name" value="Electron Transport, Fmn-binding Protein, Chain A"/>
    <property type="match status" value="1"/>
</dbReference>